<accession>A0A1I3H0T4</accession>
<name>A0A1I3H0T4_9ACTN</name>
<dbReference type="Proteomes" id="UP000199111">
    <property type="component" value="Unassembled WGS sequence"/>
</dbReference>
<reference evidence="2" key="1">
    <citation type="submission" date="2016-10" db="EMBL/GenBank/DDBJ databases">
        <authorList>
            <person name="Varghese N."/>
            <person name="Submissions S."/>
        </authorList>
    </citation>
    <scope>NUCLEOTIDE SEQUENCE [LARGE SCALE GENOMIC DNA]</scope>
    <source>
        <strain evidence="2">CGMCC 4.2126</strain>
    </source>
</reference>
<evidence type="ECO:0000313" key="2">
    <source>
        <dbReference type="Proteomes" id="UP000199111"/>
    </source>
</evidence>
<dbReference type="GeneID" id="96304227"/>
<gene>
    <name evidence="1" type="ORF">SAMN05216275_102305</name>
</gene>
<protein>
    <submittedName>
        <fullName evidence="1">Uncharacterized protein</fullName>
    </submittedName>
</protein>
<evidence type="ECO:0000313" key="1">
    <source>
        <dbReference type="EMBL" id="SFI29281.1"/>
    </source>
</evidence>
<organism evidence="1 2">
    <name type="scientific">Streptosporangium canum</name>
    <dbReference type="NCBI Taxonomy" id="324952"/>
    <lineage>
        <taxon>Bacteria</taxon>
        <taxon>Bacillati</taxon>
        <taxon>Actinomycetota</taxon>
        <taxon>Actinomycetes</taxon>
        <taxon>Streptosporangiales</taxon>
        <taxon>Streptosporangiaceae</taxon>
        <taxon>Streptosporangium</taxon>
    </lineage>
</organism>
<dbReference type="AlphaFoldDB" id="A0A1I3H0T4"/>
<proteinExistence type="predicted"/>
<sequence length="82" mass="8800">MATRHPAAGPTHRGCADIKAHAPHCRVILTVGDLIIPTGKRKGRNPSLASIYRALAEHDKAQSYPDAVAQARAEFAELTTET</sequence>
<dbReference type="RefSeq" id="WP_218158589.1">
    <property type="nucleotide sequence ID" value="NZ_FOQY01000002.1"/>
</dbReference>
<dbReference type="EMBL" id="FOQY01000002">
    <property type="protein sequence ID" value="SFI29281.1"/>
    <property type="molecule type" value="Genomic_DNA"/>
</dbReference>
<keyword evidence="2" id="KW-1185">Reference proteome</keyword>